<keyword evidence="2" id="KW-0812">Transmembrane</keyword>
<sequence length="485" mass="51578">MSLTRSTEMAAEELSSLDRLKTLITHVQYFIIITKLSIDYPPIITKYQTVLRSFVSMENFIAYSPSCIFMDLGSAGQAAKQIIFAFGAPCTATLVSLVLWTIRYLTANQAKLSRQNITARRRTLRRGLRLVGVINAQEESSVQPTRSCIAVMKQKWRMVSTSKLDHQVSVTADQDIPRGMPQQGGTAEISIQLVGSATGVGAGAGAAVAVASISAGTGVITPGAGADHREGGNSSTTAVVGHHQGVSQQLSPQPQQPLSPSFAGGGIDITATTTITPTSLLPVASGASIGNMHQQATTCSSSTPMTPTAGGPQIINAKLQQQPTAATPTSQNNSLHSCLQVPPLATCNPTNAAVSNANVGSNVSSDERNENETPWPQQLTPSPFLSGPPLSPALEHVQDAGHCVDSEGSRGDQGEQRSVEDQEQLGWFRAMWYQLRRETVNPLRLLMFADQSVTLSQQLGWLSSWRVSSCTLRFAKSHSASSPAT</sequence>
<dbReference type="PANTHER" id="PTHR19862">
    <property type="entry name" value="WD REPEAT-CONTAINING PROTEIN 48"/>
    <property type="match status" value="1"/>
</dbReference>
<evidence type="ECO:0000256" key="2">
    <source>
        <dbReference type="SAM" id="Phobius"/>
    </source>
</evidence>
<dbReference type="Proteomes" id="UP001165090">
    <property type="component" value="Unassembled WGS sequence"/>
</dbReference>
<dbReference type="PANTHER" id="PTHR19862:SF14">
    <property type="entry name" value="WD REPEAT-CONTAINING PROTEIN 48"/>
    <property type="match status" value="1"/>
</dbReference>
<proteinExistence type="predicted"/>
<keyword evidence="2" id="KW-1133">Transmembrane helix</keyword>
<keyword evidence="4" id="KW-1185">Reference proteome</keyword>
<dbReference type="EMBL" id="BSDZ01000016">
    <property type="protein sequence ID" value="GLI63819.1"/>
    <property type="molecule type" value="Genomic_DNA"/>
</dbReference>
<feature type="region of interest" description="Disordered" evidence="1">
    <location>
        <begin position="222"/>
        <end position="265"/>
    </location>
</feature>
<feature type="transmembrane region" description="Helical" evidence="2">
    <location>
        <begin position="82"/>
        <end position="102"/>
    </location>
</feature>
<dbReference type="InterPro" id="IPR051246">
    <property type="entry name" value="WDR48"/>
</dbReference>
<name>A0ABQ5S2M4_9CHLO</name>
<gene>
    <name evidence="3" type="ORF">VaNZ11_006924</name>
</gene>
<accession>A0ABQ5S2M4</accession>
<feature type="compositionally biased region" description="Low complexity" evidence="1">
    <location>
        <begin position="247"/>
        <end position="261"/>
    </location>
</feature>
<keyword evidence="2" id="KW-0472">Membrane</keyword>
<feature type="region of interest" description="Disordered" evidence="1">
    <location>
        <begin position="357"/>
        <end position="395"/>
    </location>
</feature>
<protein>
    <submittedName>
        <fullName evidence="3">Uncharacterized protein</fullName>
    </submittedName>
</protein>
<feature type="compositionally biased region" description="Low complexity" evidence="1">
    <location>
        <begin position="379"/>
        <end position="388"/>
    </location>
</feature>
<reference evidence="3 4" key="1">
    <citation type="journal article" date="2023" name="IScience">
        <title>Expanded male sex-determining region conserved during the evolution of homothallism in the green alga Volvox.</title>
        <authorList>
            <person name="Yamamoto K."/>
            <person name="Matsuzaki R."/>
            <person name="Mahakham W."/>
            <person name="Heman W."/>
            <person name="Sekimoto H."/>
            <person name="Kawachi M."/>
            <person name="Minakuchi Y."/>
            <person name="Toyoda A."/>
            <person name="Nozaki H."/>
        </authorList>
    </citation>
    <scope>NUCLEOTIDE SEQUENCE [LARGE SCALE GENOMIC DNA]</scope>
    <source>
        <strain evidence="3 4">NIES-4468</strain>
    </source>
</reference>
<evidence type="ECO:0000256" key="1">
    <source>
        <dbReference type="SAM" id="MobiDB-lite"/>
    </source>
</evidence>
<evidence type="ECO:0000313" key="4">
    <source>
        <dbReference type="Proteomes" id="UP001165090"/>
    </source>
</evidence>
<comment type="caution">
    <text evidence="3">The sequence shown here is derived from an EMBL/GenBank/DDBJ whole genome shotgun (WGS) entry which is preliminary data.</text>
</comment>
<evidence type="ECO:0000313" key="3">
    <source>
        <dbReference type="EMBL" id="GLI63819.1"/>
    </source>
</evidence>
<organism evidence="3 4">
    <name type="scientific">Volvox africanus</name>
    <dbReference type="NCBI Taxonomy" id="51714"/>
    <lineage>
        <taxon>Eukaryota</taxon>
        <taxon>Viridiplantae</taxon>
        <taxon>Chlorophyta</taxon>
        <taxon>core chlorophytes</taxon>
        <taxon>Chlorophyceae</taxon>
        <taxon>CS clade</taxon>
        <taxon>Chlamydomonadales</taxon>
        <taxon>Volvocaceae</taxon>
        <taxon>Volvox</taxon>
    </lineage>
</organism>